<dbReference type="RefSeq" id="WP_237819797.1">
    <property type="nucleotide sequence ID" value="NZ_JAKLTQ010000004.1"/>
</dbReference>
<evidence type="ECO:0008006" key="4">
    <source>
        <dbReference type="Google" id="ProtNLM"/>
    </source>
</evidence>
<reference evidence="2" key="1">
    <citation type="submission" date="2022-01" db="EMBL/GenBank/DDBJ databases">
        <authorList>
            <person name="Jo J.-H."/>
            <person name="Im W.-T."/>
        </authorList>
    </citation>
    <scope>NUCLEOTIDE SEQUENCE</scope>
    <source>
        <strain evidence="2">I2-34</strain>
    </source>
</reference>
<gene>
    <name evidence="2" type="ORF">LVY72_08740</name>
</gene>
<feature type="region of interest" description="Disordered" evidence="1">
    <location>
        <begin position="1"/>
        <end position="23"/>
    </location>
</feature>
<accession>A0ABS9L5Z2</accession>
<organism evidence="2 3">
    <name type="scientific">Arthrobacter hankyongi</name>
    <dbReference type="NCBI Taxonomy" id="2904801"/>
    <lineage>
        <taxon>Bacteria</taxon>
        <taxon>Bacillati</taxon>
        <taxon>Actinomycetota</taxon>
        <taxon>Actinomycetes</taxon>
        <taxon>Micrococcales</taxon>
        <taxon>Micrococcaceae</taxon>
        <taxon>Arthrobacter</taxon>
    </lineage>
</organism>
<evidence type="ECO:0000313" key="2">
    <source>
        <dbReference type="EMBL" id="MCG2622003.1"/>
    </source>
</evidence>
<evidence type="ECO:0000313" key="3">
    <source>
        <dbReference type="Proteomes" id="UP001165368"/>
    </source>
</evidence>
<dbReference type="EMBL" id="JAKLTQ010000004">
    <property type="protein sequence ID" value="MCG2622003.1"/>
    <property type="molecule type" value="Genomic_DNA"/>
</dbReference>
<protein>
    <recommendedName>
        <fullName evidence="4">Acetoacetate decarboxylase</fullName>
    </recommendedName>
</protein>
<dbReference type="Proteomes" id="UP001165368">
    <property type="component" value="Unassembled WGS sequence"/>
</dbReference>
<keyword evidence="3" id="KW-1185">Reference proteome</keyword>
<proteinExistence type="predicted"/>
<comment type="caution">
    <text evidence="2">The sequence shown here is derived from an EMBL/GenBank/DDBJ whole genome shotgun (WGS) entry which is preliminary data.</text>
</comment>
<name>A0ABS9L5Z2_9MICC</name>
<sequence length="236" mass="25184">MKSPRTLAAGAERLDRPASGPDEQFSGYAVTGLPFSSGHILALRRFPASSLGPGYTSVWLRNPAGTWAMYVTVDPALSCPRYFGSAVGSTWVQPISITWRGDHDLAVGIGGDVDLAWELRLGSTPATLIFSAMAGTLPEKLWRSPAFLRAAGSTGGRLLRSGRIALTGLAPNGQRFSVRPKRLWLVKESSARLRGQDLGRPGALPVQARLGGLLIPQRGFFMAGTAIFEPARGSVR</sequence>
<evidence type="ECO:0000256" key="1">
    <source>
        <dbReference type="SAM" id="MobiDB-lite"/>
    </source>
</evidence>